<dbReference type="AlphaFoldDB" id="A0A7W9JGX4"/>
<gene>
    <name evidence="3" type="ORF">HDA39_008349</name>
</gene>
<name>A0A7W9JGX4_9ACTN</name>
<evidence type="ECO:0000313" key="3">
    <source>
        <dbReference type="EMBL" id="MBB5841615.1"/>
    </source>
</evidence>
<dbReference type="EMBL" id="JACHMY010000001">
    <property type="protein sequence ID" value="MBB5841615.1"/>
    <property type="molecule type" value="Genomic_DNA"/>
</dbReference>
<comment type="caution">
    <text evidence="3">The sequence shown here is derived from an EMBL/GenBank/DDBJ whole genome shotgun (WGS) entry which is preliminary data.</text>
</comment>
<dbReference type="GO" id="GO:0016705">
    <property type="term" value="F:oxidoreductase activity, acting on paired donors, with incorporation or reduction of molecular oxygen"/>
    <property type="evidence" value="ECO:0007669"/>
    <property type="project" value="InterPro"/>
</dbReference>
<dbReference type="InterPro" id="IPR001128">
    <property type="entry name" value="Cyt_P450"/>
</dbReference>
<sequence>MPTSGTVDLIPHFAEVVPLWTICHLLGLPVEDAHRFAAWAKLFARLLDGPRSSRDRRRSDAAVAQMTAYFRQRIGSGPTAERTLIDELVRRCPAELSERDVVATCEMLLLGGFATTVNLIGNSLFRVLSAGGSLSPPDHLPSVVEESLRYDSPVQYTVRVAKRDAELAGQLVAARTPIIVLLAGANRDPQVFAEPDRFLPGRPNAHQHLAFGAGPHYCIGASMSSREVSLALRQLFQRYPNMRLAGSQERLNSRVLRGFSRLDVTLA</sequence>
<dbReference type="PANTHER" id="PTHR46696:SF1">
    <property type="entry name" value="CYTOCHROME P450 YJIB-RELATED"/>
    <property type="match status" value="1"/>
</dbReference>
<dbReference type="Proteomes" id="UP000549971">
    <property type="component" value="Unassembled WGS sequence"/>
</dbReference>
<reference evidence="3 4" key="1">
    <citation type="submission" date="2020-08" db="EMBL/GenBank/DDBJ databases">
        <title>Sequencing the genomes of 1000 actinobacteria strains.</title>
        <authorList>
            <person name="Klenk H.-P."/>
        </authorList>
    </citation>
    <scope>NUCLEOTIDE SEQUENCE [LARGE SCALE GENOMIC DNA]</scope>
    <source>
        <strain evidence="3 4">DSM 28967</strain>
    </source>
</reference>
<dbReference type="InterPro" id="IPR036396">
    <property type="entry name" value="Cyt_P450_sf"/>
</dbReference>
<dbReference type="Pfam" id="PF00067">
    <property type="entry name" value="p450"/>
    <property type="match status" value="1"/>
</dbReference>
<evidence type="ECO:0000313" key="4">
    <source>
        <dbReference type="Proteomes" id="UP000549971"/>
    </source>
</evidence>
<evidence type="ECO:0000256" key="2">
    <source>
        <dbReference type="RuleBase" id="RU000461"/>
    </source>
</evidence>
<dbReference type="RefSeq" id="WP_184805201.1">
    <property type="nucleotide sequence ID" value="NZ_JACHMY010000001.1"/>
</dbReference>
<dbReference type="GO" id="GO:0005506">
    <property type="term" value="F:iron ion binding"/>
    <property type="evidence" value="ECO:0007669"/>
    <property type="project" value="InterPro"/>
</dbReference>
<comment type="similarity">
    <text evidence="1 2">Belongs to the cytochrome P450 family.</text>
</comment>
<keyword evidence="2" id="KW-0560">Oxidoreductase</keyword>
<proteinExistence type="inferred from homology"/>
<dbReference type="GO" id="GO:0020037">
    <property type="term" value="F:heme binding"/>
    <property type="evidence" value="ECO:0007669"/>
    <property type="project" value="InterPro"/>
</dbReference>
<dbReference type="InterPro" id="IPR002397">
    <property type="entry name" value="Cyt_P450_B"/>
</dbReference>
<dbReference type="GO" id="GO:0004497">
    <property type="term" value="F:monooxygenase activity"/>
    <property type="evidence" value="ECO:0007669"/>
    <property type="project" value="UniProtKB-KW"/>
</dbReference>
<organism evidence="3 4">
    <name type="scientific">Kribbella italica</name>
    <dbReference type="NCBI Taxonomy" id="1540520"/>
    <lineage>
        <taxon>Bacteria</taxon>
        <taxon>Bacillati</taxon>
        <taxon>Actinomycetota</taxon>
        <taxon>Actinomycetes</taxon>
        <taxon>Propionibacteriales</taxon>
        <taxon>Kribbellaceae</taxon>
        <taxon>Kribbella</taxon>
    </lineage>
</organism>
<dbReference type="Gene3D" id="1.10.630.10">
    <property type="entry name" value="Cytochrome P450"/>
    <property type="match status" value="1"/>
</dbReference>
<keyword evidence="2" id="KW-0349">Heme</keyword>
<keyword evidence="4" id="KW-1185">Reference proteome</keyword>
<keyword evidence="2" id="KW-0479">Metal-binding</keyword>
<dbReference type="SUPFAM" id="SSF48264">
    <property type="entry name" value="Cytochrome P450"/>
    <property type="match status" value="1"/>
</dbReference>
<evidence type="ECO:0000256" key="1">
    <source>
        <dbReference type="ARBA" id="ARBA00010617"/>
    </source>
</evidence>
<dbReference type="InterPro" id="IPR017972">
    <property type="entry name" value="Cyt_P450_CS"/>
</dbReference>
<keyword evidence="2" id="KW-0503">Monooxygenase</keyword>
<accession>A0A7W9JGX4</accession>
<dbReference type="PROSITE" id="PS00086">
    <property type="entry name" value="CYTOCHROME_P450"/>
    <property type="match status" value="1"/>
</dbReference>
<dbReference type="PANTHER" id="PTHR46696">
    <property type="entry name" value="P450, PUTATIVE (EUROFUNG)-RELATED"/>
    <property type="match status" value="1"/>
</dbReference>
<protein>
    <submittedName>
        <fullName evidence="3">Cytochrome P450</fullName>
    </submittedName>
</protein>
<dbReference type="PRINTS" id="PR00359">
    <property type="entry name" value="BP450"/>
</dbReference>
<keyword evidence="2" id="KW-0408">Iron</keyword>